<feature type="domain" description="Methyl-accepting transducer" evidence="5">
    <location>
        <begin position="237"/>
        <end position="466"/>
    </location>
</feature>
<dbReference type="GO" id="GO:0004888">
    <property type="term" value="F:transmembrane signaling receptor activity"/>
    <property type="evidence" value="ECO:0007669"/>
    <property type="project" value="InterPro"/>
</dbReference>
<dbReference type="PANTHER" id="PTHR43531">
    <property type="entry name" value="PROTEIN ICFG"/>
    <property type="match status" value="1"/>
</dbReference>
<sequence length="481" mass="50808">MRLLLLVLALASVALMYGLRLTTKSAKFHYLEREYAVNLLKLTDDINKAAGGKAIDRDLIIASLKKSQWISGHVDTELWRIEHAVFRVLGFGDVIDLPYDSIRRFAGILEVVNNDAGVHLSQTTALNMLPGLQDLITNGDRFAVEVARAVAFVGNLARAICVICMAMLALSIWLMGRALIGPLEMAKQQAEAMASGDLTAKTLGDFGQRRDELGVLLHALNNMQTSFLSVVREVSDCSQSVVVGSRQIASGGMDLGQRTEEQASRLQQASNAMSQMVQAAKSSAEAAATADQAARSANEAAHDGGRLMQEVTSTMQGIADSSAKISTIINVIDGIAFQTNILALNAAVEAARAGEQGRGFAVVAGEVRTLAARVVESAHEIKSLIGASVDQIGAGSKLVDAAGSSMEHIVTQVGRVQTLIGDISIKVAQQSAGMAEISAAVSHLDDSTQQNAALVEQSGAASQSLAQQADRLGQAVAFFKV</sequence>
<keyword evidence="4" id="KW-0472">Membrane</keyword>
<evidence type="ECO:0000256" key="1">
    <source>
        <dbReference type="ARBA" id="ARBA00004370"/>
    </source>
</evidence>
<dbReference type="GO" id="GO:0007165">
    <property type="term" value="P:signal transduction"/>
    <property type="evidence" value="ECO:0007669"/>
    <property type="project" value="UniProtKB-KW"/>
</dbReference>
<dbReference type="EMBL" id="JAGQDE010000014">
    <property type="protein sequence ID" value="MBQ0960404.1"/>
    <property type="molecule type" value="Genomic_DNA"/>
</dbReference>
<dbReference type="PROSITE" id="PS50885">
    <property type="entry name" value="HAMP"/>
    <property type="match status" value="1"/>
</dbReference>
<dbReference type="InterPro" id="IPR004090">
    <property type="entry name" value="Chemotax_Me-accpt_rcpt"/>
</dbReference>
<reference evidence="7" key="1">
    <citation type="submission" date="2021-04" db="EMBL/GenBank/DDBJ databases">
        <title>The genome sequence of Ideonella sp. 4Y11.</title>
        <authorList>
            <person name="Liu Y."/>
        </authorList>
    </citation>
    <scope>NUCLEOTIDE SEQUENCE</scope>
    <source>
        <strain evidence="7">4Y11</strain>
    </source>
</reference>
<keyword evidence="8" id="KW-1185">Reference proteome</keyword>
<dbReference type="InterPro" id="IPR003660">
    <property type="entry name" value="HAMP_dom"/>
</dbReference>
<dbReference type="FunFam" id="1.10.287.950:FF:000001">
    <property type="entry name" value="Methyl-accepting chemotaxis sensory transducer"/>
    <property type="match status" value="1"/>
</dbReference>
<dbReference type="SMART" id="SM00304">
    <property type="entry name" value="HAMP"/>
    <property type="match status" value="1"/>
</dbReference>
<gene>
    <name evidence="7" type="ORF">KAK06_15730</name>
</gene>
<evidence type="ECO:0000256" key="2">
    <source>
        <dbReference type="ARBA" id="ARBA00029447"/>
    </source>
</evidence>
<keyword evidence="4" id="KW-1133">Transmembrane helix</keyword>
<dbReference type="RefSeq" id="WP_210803077.1">
    <property type="nucleotide sequence ID" value="NZ_JAGQDE010000014.1"/>
</dbReference>
<comment type="caution">
    <text evidence="7">The sequence shown here is derived from an EMBL/GenBank/DDBJ whole genome shotgun (WGS) entry which is preliminary data.</text>
</comment>
<dbReference type="SMART" id="SM00283">
    <property type="entry name" value="MA"/>
    <property type="match status" value="1"/>
</dbReference>
<feature type="transmembrane region" description="Helical" evidence="4">
    <location>
        <begin position="156"/>
        <end position="175"/>
    </location>
</feature>
<evidence type="ECO:0000259" key="5">
    <source>
        <dbReference type="PROSITE" id="PS50111"/>
    </source>
</evidence>
<keyword evidence="3" id="KW-0807">Transducer</keyword>
<dbReference type="Gene3D" id="1.10.287.950">
    <property type="entry name" value="Methyl-accepting chemotaxis protein"/>
    <property type="match status" value="1"/>
</dbReference>
<evidence type="ECO:0000313" key="7">
    <source>
        <dbReference type="EMBL" id="MBQ0960404.1"/>
    </source>
</evidence>
<dbReference type="AlphaFoldDB" id="A0A941BM38"/>
<dbReference type="PRINTS" id="PR00260">
    <property type="entry name" value="CHEMTRNSDUCR"/>
</dbReference>
<evidence type="ECO:0000256" key="4">
    <source>
        <dbReference type="SAM" id="Phobius"/>
    </source>
</evidence>
<dbReference type="InterPro" id="IPR004089">
    <property type="entry name" value="MCPsignal_dom"/>
</dbReference>
<evidence type="ECO:0000256" key="3">
    <source>
        <dbReference type="PROSITE-ProRule" id="PRU00284"/>
    </source>
</evidence>
<accession>A0A941BM38</accession>
<protein>
    <submittedName>
        <fullName evidence="7">HAMP domain-containing protein</fullName>
    </submittedName>
</protein>
<evidence type="ECO:0000259" key="6">
    <source>
        <dbReference type="PROSITE" id="PS50885"/>
    </source>
</evidence>
<dbReference type="GO" id="GO:0005886">
    <property type="term" value="C:plasma membrane"/>
    <property type="evidence" value="ECO:0007669"/>
    <property type="project" value="TreeGrafter"/>
</dbReference>
<dbReference type="InterPro" id="IPR051310">
    <property type="entry name" value="MCP_chemotaxis"/>
</dbReference>
<dbReference type="CDD" id="cd11386">
    <property type="entry name" value="MCP_signal"/>
    <property type="match status" value="1"/>
</dbReference>
<dbReference type="Pfam" id="PF00015">
    <property type="entry name" value="MCPsignal"/>
    <property type="match status" value="1"/>
</dbReference>
<name>A0A941BM38_9BURK</name>
<proteinExistence type="inferred from homology"/>
<comment type="subcellular location">
    <subcellularLocation>
        <location evidence="1">Membrane</location>
    </subcellularLocation>
</comment>
<dbReference type="Proteomes" id="UP000678374">
    <property type="component" value="Unassembled WGS sequence"/>
</dbReference>
<dbReference type="PANTHER" id="PTHR43531:SF7">
    <property type="entry name" value="AEROTAXIS RECEPTOR"/>
    <property type="match status" value="1"/>
</dbReference>
<dbReference type="PROSITE" id="PS50111">
    <property type="entry name" value="CHEMOTAXIS_TRANSDUC_2"/>
    <property type="match status" value="1"/>
</dbReference>
<dbReference type="Pfam" id="PF00672">
    <property type="entry name" value="HAMP"/>
    <property type="match status" value="1"/>
</dbReference>
<dbReference type="GO" id="GO:0006935">
    <property type="term" value="P:chemotaxis"/>
    <property type="evidence" value="ECO:0007669"/>
    <property type="project" value="InterPro"/>
</dbReference>
<dbReference type="SUPFAM" id="SSF58104">
    <property type="entry name" value="Methyl-accepting chemotaxis protein (MCP) signaling domain"/>
    <property type="match status" value="1"/>
</dbReference>
<comment type="similarity">
    <text evidence="2">Belongs to the methyl-accepting chemotaxis (MCP) protein family.</text>
</comment>
<keyword evidence="4" id="KW-0812">Transmembrane</keyword>
<evidence type="ECO:0000313" key="8">
    <source>
        <dbReference type="Proteomes" id="UP000678374"/>
    </source>
</evidence>
<feature type="domain" description="HAMP" evidence="6">
    <location>
        <begin position="177"/>
        <end position="232"/>
    </location>
</feature>
<dbReference type="CDD" id="cd06225">
    <property type="entry name" value="HAMP"/>
    <property type="match status" value="1"/>
</dbReference>
<organism evidence="7 8">
    <name type="scientific">Ideonella aquatica</name>
    <dbReference type="NCBI Taxonomy" id="2824119"/>
    <lineage>
        <taxon>Bacteria</taxon>
        <taxon>Pseudomonadati</taxon>
        <taxon>Pseudomonadota</taxon>
        <taxon>Betaproteobacteria</taxon>
        <taxon>Burkholderiales</taxon>
        <taxon>Sphaerotilaceae</taxon>
        <taxon>Ideonella</taxon>
    </lineage>
</organism>